<reference evidence="4 5" key="1">
    <citation type="submission" date="2020-10" db="EMBL/GenBank/DDBJ databases">
        <title>Myceligenerans pegani sp. nov., an endophytic actinomycete isolated from Peganum harmala L. in Xinjiang, China.</title>
        <authorList>
            <person name="Xin L."/>
        </authorList>
    </citation>
    <scope>NUCLEOTIDE SEQUENCE [LARGE SCALE GENOMIC DNA]</scope>
    <source>
        <strain evidence="4 5">TRM65318</strain>
    </source>
</reference>
<name>A0ABR9N2J0_9MICO</name>
<dbReference type="EMBL" id="JADAQT010000106">
    <property type="protein sequence ID" value="MBE1877863.1"/>
    <property type="molecule type" value="Genomic_DNA"/>
</dbReference>
<protein>
    <submittedName>
        <fullName evidence="4">DUF881 domain-containing protein</fullName>
    </submittedName>
</protein>
<dbReference type="PANTHER" id="PTHR37313:SF4">
    <property type="entry name" value="CONSERVED MEMBRANE PROTEIN-RELATED"/>
    <property type="match status" value="1"/>
</dbReference>
<accession>A0ABR9N2J0</accession>
<keyword evidence="3" id="KW-0812">Transmembrane</keyword>
<keyword evidence="3" id="KW-0472">Membrane</keyword>
<feature type="transmembrane region" description="Helical" evidence="3">
    <location>
        <begin position="20"/>
        <end position="38"/>
    </location>
</feature>
<comment type="similarity">
    <text evidence="1">Belongs to the UPF0749 family.</text>
</comment>
<keyword evidence="5" id="KW-1185">Reference proteome</keyword>
<dbReference type="PANTHER" id="PTHR37313">
    <property type="entry name" value="UPF0749 PROTEIN RV1825"/>
    <property type="match status" value="1"/>
</dbReference>
<feature type="coiled-coil region" evidence="2">
    <location>
        <begin position="56"/>
        <end position="83"/>
    </location>
</feature>
<evidence type="ECO:0000313" key="5">
    <source>
        <dbReference type="Proteomes" id="UP000625527"/>
    </source>
</evidence>
<proteinExistence type="inferred from homology"/>
<evidence type="ECO:0000313" key="4">
    <source>
        <dbReference type="EMBL" id="MBE1877863.1"/>
    </source>
</evidence>
<gene>
    <name evidence="4" type="ORF">IHE71_19420</name>
</gene>
<evidence type="ECO:0000256" key="1">
    <source>
        <dbReference type="ARBA" id="ARBA00009108"/>
    </source>
</evidence>
<evidence type="ECO:0000256" key="3">
    <source>
        <dbReference type="SAM" id="Phobius"/>
    </source>
</evidence>
<keyword evidence="3" id="KW-1133">Transmembrane helix</keyword>
<comment type="caution">
    <text evidence="4">The sequence shown here is derived from an EMBL/GenBank/DDBJ whole genome shotgun (WGS) entry which is preliminary data.</text>
</comment>
<organism evidence="4 5">
    <name type="scientific">Myceligenerans pegani</name>
    <dbReference type="NCBI Taxonomy" id="2776917"/>
    <lineage>
        <taxon>Bacteria</taxon>
        <taxon>Bacillati</taxon>
        <taxon>Actinomycetota</taxon>
        <taxon>Actinomycetes</taxon>
        <taxon>Micrococcales</taxon>
        <taxon>Promicromonosporaceae</taxon>
        <taxon>Myceligenerans</taxon>
    </lineage>
</organism>
<dbReference type="Pfam" id="PF05949">
    <property type="entry name" value="DUF881"/>
    <property type="match status" value="1"/>
</dbReference>
<dbReference type="InterPro" id="IPR010273">
    <property type="entry name" value="DUF881"/>
</dbReference>
<dbReference type="Gene3D" id="3.30.70.1880">
    <property type="entry name" value="Protein of unknown function DUF881"/>
    <property type="match status" value="1"/>
</dbReference>
<sequence length="259" mass="27434">MPVIRVGGGTQVTRARVRSWVIVGGVLALAGLLFVASGRHAIQSGSRQPQDIAALVEAESARVSELSERASALNREINSLTLSDRSGTDLPQVDPPLAEREGVAAGSTPVSGPGLTVTLDDAPASSLDTVPGNPQPNDLVVHQQDLQNVINALWVGGAEAMTLQGERVTSTSAFRCSGNILLLHGKVFSPPYEVTAIGDQEALAQALEEDKGVQNYRAYVDWVHLGWGVRTHDRIDVPASQSTGELRYARVPEGTDVFA</sequence>
<keyword evidence="2" id="KW-0175">Coiled coil</keyword>
<dbReference type="Proteomes" id="UP000625527">
    <property type="component" value="Unassembled WGS sequence"/>
</dbReference>
<evidence type="ECO:0000256" key="2">
    <source>
        <dbReference type="SAM" id="Coils"/>
    </source>
</evidence>